<organism evidence="4 5">
    <name type="scientific">Clostridium oryzae</name>
    <dbReference type="NCBI Taxonomy" id="1450648"/>
    <lineage>
        <taxon>Bacteria</taxon>
        <taxon>Bacillati</taxon>
        <taxon>Bacillota</taxon>
        <taxon>Clostridia</taxon>
        <taxon>Eubacteriales</taxon>
        <taxon>Clostridiaceae</taxon>
        <taxon>Clostridium</taxon>
    </lineage>
</organism>
<protein>
    <submittedName>
        <fullName evidence="4">Anaerobic benzoate catabolism transcriptional regulator</fullName>
    </submittedName>
</protein>
<dbReference type="SUPFAM" id="SSF48452">
    <property type="entry name" value="TPR-like"/>
    <property type="match status" value="2"/>
</dbReference>
<dbReference type="GO" id="GO:0003677">
    <property type="term" value="F:DNA binding"/>
    <property type="evidence" value="ECO:0007669"/>
    <property type="project" value="UniProtKB-KW"/>
</dbReference>
<dbReference type="GO" id="GO:0005829">
    <property type="term" value="C:cytosol"/>
    <property type="evidence" value="ECO:0007669"/>
    <property type="project" value="TreeGrafter"/>
</dbReference>
<dbReference type="InterPro" id="IPR010982">
    <property type="entry name" value="Lambda_DNA-bd_dom_sf"/>
</dbReference>
<proteinExistence type="predicted"/>
<sequence length="433" mass="50400">MEILSLGEKVKRRRKELNMTLKDLAGDRITPGQISLVETGKSNPSMDLLEYLASSLNVSVEYLMESEEHQAEMICEYYENIAESYILNSDMNSAEKYIEISSYYAEKYNIEYRKGKSLYLRAQIHIYREEYALAQQLLLSANVFFVKLNAFDNIVNTYLDLGKITYILKAYYSSNCYFQQAEKVFMDNNVKDDFKLAIIYYNIAMTFFKLDNVEKAMNYSFLSKEKFNALDNKEQYAKSLMLLAEEYNKKGDISSAIKYSQSTLKILNELNETNYVAEVENSLGKLFYEFNNIEESFKHFNKAKEIRERNKDGKISETLVCLCENYLSIKDIDKCKDILKKILDNISDGDNFTIINYYLLKYRVHLMENNSKEAENTLHIAFNFAKNMECYKNAAEIAIMIGKFYIDNGEDTMAAKYLNEGVELLKTAEILKD</sequence>
<dbReference type="CDD" id="cd00093">
    <property type="entry name" value="HTH_XRE"/>
    <property type="match status" value="1"/>
</dbReference>
<dbReference type="RefSeq" id="WP_079426844.1">
    <property type="nucleotide sequence ID" value="NZ_MZGV01000052.1"/>
</dbReference>
<dbReference type="SMART" id="SM00530">
    <property type="entry name" value="HTH_XRE"/>
    <property type="match status" value="1"/>
</dbReference>
<accession>A0A1V4IH51</accession>
<feature type="repeat" description="TPR" evidence="2">
    <location>
        <begin position="277"/>
        <end position="310"/>
    </location>
</feature>
<dbReference type="PROSITE" id="PS50005">
    <property type="entry name" value="TPR"/>
    <property type="match status" value="1"/>
</dbReference>
<evidence type="ECO:0000256" key="2">
    <source>
        <dbReference type="PROSITE-ProRule" id="PRU00339"/>
    </source>
</evidence>
<keyword evidence="5" id="KW-1185">Reference proteome</keyword>
<reference evidence="4 5" key="1">
    <citation type="submission" date="2017-03" db="EMBL/GenBank/DDBJ databases">
        <title>Genome sequence of Clostridium oryzae DSM 28571.</title>
        <authorList>
            <person name="Poehlein A."/>
            <person name="Daniel R."/>
        </authorList>
    </citation>
    <scope>NUCLEOTIDE SEQUENCE [LARGE SCALE GENOMIC DNA]</scope>
    <source>
        <strain evidence="4 5">DSM 28571</strain>
    </source>
</reference>
<dbReference type="InterPro" id="IPR019734">
    <property type="entry name" value="TPR_rpt"/>
</dbReference>
<dbReference type="Proteomes" id="UP000190080">
    <property type="component" value="Unassembled WGS sequence"/>
</dbReference>
<dbReference type="OrthoDB" id="2986817at2"/>
<dbReference type="PROSITE" id="PS50943">
    <property type="entry name" value="HTH_CROC1"/>
    <property type="match status" value="1"/>
</dbReference>
<dbReference type="Gene3D" id="1.10.260.40">
    <property type="entry name" value="lambda repressor-like DNA-binding domains"/>
    <property type="match status" value="1"/>
</dbReference>
<evidence type="ECO:0000313" key="4">
    <source>
        <dbReference type="EMBL" id="OPJ59005.1"/>
    </source>
</evidence>
<dbReference type="Gene3D" id="1.25.40.10">
    <property type="entry name" value="Tetratricopeptide repeat domain"/>
    <property type="match status" value="1"/>
</dbReference>
<feature type="domain" description="HTH cro/C1-type" evidence="3">
    <location>
        <begin position="10"/>
        <end position="63"/>
    </location>
</feature>
<comment type="caution">
    <text evidence="4">The sequence shown here is derived from an EMBL/GenBank/DDBJ whole genome shotgun (WGS) entry which is preliminary data.</text>
</comment>
<dbReference type="EMBL" id="MZGV01000052">
    <property type="protein sequence ID" value="OPJ59005.1"/>
    <property type="molecule type" value="Genomic_DNA"/>
</dbReference>
<gene>
    <name evidence="4" type="ORF">CLORY_34950</name>
</gene>
<dbReference type="PANTHER" id="PTHR46797">
    <property type="entry name" value="HTH-TYPE TRANSCRIPTIONAL REGULATOR"/>
    <property type="match status" value="1"/>
</dbReference>
<evidence type="ECO:0000313" key="5">
    <source>
        <dbReference type="Proteomes" id="UP000190080"/>
    </source>
</evidence>
<evidence type="ECO:0000256" key="1">
    <source>
        <dbReference type="ARBA" id="ARBA00023125"/>
    </source>
</evidence>
<dbReference type="GO" id="GO:0003700">
    <property type="term" value="F:DNA-binding transcription factor activity"/>
    <property type="evidence" value="ECO:0007669"/>
    <property type="project" value="TreeGrafter"/>
</dbReference>
<dbReference type="SMART" id="SM00028">
    <property type="entry name" value="TPR"/>
    <property type="match status" value="5"/>
</dbReference>
<dbReference type="PANTHER" id="PTHR46797:SF1">
    <property type="entry name" value="METHYLPHOSPHONATE SYNTHASE"/>
    <property type="match status" value="1"/>
</dbReference>
<dbReference type="SUPFAM" id="SSF47413">
    <property type="entry name" value="lambda repressor-like DNA-binding domains"/>
    <property type="match status" value="1"/>
</dbReference>
<dbReference type="InterPro" id="IPR050807">
    <property type="entry name" value="TransReg_Diox_bact_type"/>
</dbReference>
<dbReference type="InterPro" id="IPR001387">
    <property type="entry name" value="Cro/C1-type_HTH"/>
</dbReference>
<name>A0A1V4IH51_9CLOT</name>
<dbReference type="AlphaFoldDB" id="A0A1V4IH51"/>
<dbReference type="Pfam" id="PF01381">
    <property type="entry name" value="HTH_3"/>
    <property type="match status" value="1"/>
</dbReference>
<keyword evidence="2" id="KW-0802">TPR repeat</keyword>
<dbReference type="STRING" id="1450648.CLORY_34950"/>
<evidence type="ECO:0000259" key="3">
    <source>
        <dbReference type="PROSITE" id="PS50943"/>
    </source>
</evidence>
<keyword evidence="1" id="KW-0238">DNA-binding</keyword>
<dbReference type="InterPro" id="IPR011990">
    <property type="entry name" value="TPR-like_helical_dom_sf"/>
</dbReference>